<feature type="region of interest" description="Disordered" evidence="1">
    <location>
        <begin position="1229"/>
        <end position="1275"/>
    </location>
</feature>
<protein>
    <recommendedName>
        <fullName evidence="4">Retroelement silencing factor 1</fullName>
    </recommendedName>
</protein>
<dbReference type="Proteomes" id="UP001176940">
    <property type="component" value="Unassembled WGS sequence"/>
</dbReference>
<feature type="compositionally biased region" description="Low complexity" evidence="1">
    <location>
        <begin position="228"/>
        <end position="239"/>
    </location>
</feature>
<feature type="compositionally biased region" description="Basic and acidic residues" evidence="1">
    <location>
        <begin position="977"/>
        <end position="992"/>
    </location>
</feature>
<feature type="compositionally biased region" description="Basic and acidic residues" evidence="1">
    <location>
        <begin position="1327"/>
        <end position="1337"/>
    </location>
</feature>
<dbReference type="EMBL" id="CAUEEQ010020814">
    <property type="protein sequence ID" value="CAJ0943163.1"/>
    <property type="molecule type" value="Genomic_DNA"/>
</dbReference>
<evidence type="ECO:0000313" key="2">
    <source>
        <dbReference type="EMBL" id="CAJ0943163.1"/>
    </source>
</evidence>
<evidence type="ECO:0008006" key="4">
    <source>
        <dbReference type="Google" id="ProtNLM"/>
    </source>
</evidence>
<sequence length="1446" mass="161211">MPNASYPTSYSVQNENSHTSVAPYKATSDKHVPVLTPNSQNGQNQMGSHFQTVSLTNTPQSQGNLNDYVQNSQGQTMPNFSSGFSNSSTNVLPSATGQMSTPYSQSNTNASNVYVNQAFPNLNQNVQQSYTATQDQHSVAVTPPVYSGNVPQDKRNGNMQDILALLKIYQNIKHKYLLLNRENNLLRQKMQRSSQDNSGSSTMKPPLISSLPDKTVPTNNSMGSQEDSQNSAAQNHSSATHVQNPTLYDNSLNVPVQNITHPNNSFSSYINPTNNADVLSQRNSTGFENGQVNLSTNSSGQAVGSETLQSQDPPKQSTVSIQTNNQYLPGGNVNNGTISQNGHKSSVPNIAQTATSSESYITVQTTNSSNLYAKSLLTSSSRDAIKASLPLWKSVPSETEPTQHVVNSSQNALHLLEEMAAGVTPTQKSEHSSSNASKGIEPQIAIVNPLVQIKNLANMNQCPKVIPKDEDMANNVNELKEIDCISNIILALESAKSNLDNIQPRSNMVSLSPFSVEVSSSCNVDQNATKNVESVDDGLQISGICSLVEGNSFYNSSIAMMFEDSLQTQSDSPMVKIESKDHHSMEGFLEDTNICNVSQANTLSLTTEMKASEPDLQGQTEPSVDVQDDQQGTNVYGFEMQPGQDLTASDMFGLESDTVSDQLSELLTEFPFGIKNYMSENKPESTKVSLQKTTKTEIPKSSVPFSCDIEMDGSIEESPIKYSLDMSTNEESKTEYSMVGWTNEELKTEDIVDMLTNQESKSEYTMDTSTKEMEAQKTEVKVKREPTPELPINEVTPVQFEDDCFEICDSPDRNIHITLMSKDQITEIFPEEDSAKPIVHGEESPVDHFENKFEMPVVDVAESSTKEVPDYENTQSSEMYCCVLKWARQRNKHAPKCKCKPIYMEEIEGLDMYKNAEALNTDHSTIVIEPTTAGFEPSTDRCEIMSDVIKHDEFLPPVNKSPKIEPVKVSSEGKSSPQEKNKSEKHLKENLSLKELSSDNQKILQPRSNLEDHNGKKVKDLFSGSKSKVDGPRKLEKLIIKTDFLKNKHLLKMKRKSIEKTSRVEESNVRSVQKINTEAGESPKAFIIDKIFGSKTKNAKSKSSANTPQQSERSTSKIKSFYSSDKLHSHSQGLAVGKRKERIKTRESHFERVKKVPTVQEYLERKRELCNNKRSGSKVDHRDVLDNIRNKVIEKPSMERSENNSPPILLRLLSPAKINIKTRKLEYEGIHKTQKDQPKTSRAYESLHKKHRDRSGSHGKGSLMKKRRAKKTSSGKEKIYLTPCDGTRLNSYEGISLTKLQIRCSPEKPGFFERRQSLDSYMHKQPSKPETKNEDTPKMLEFKLCPEFVNRSPTMQEKKGEPKATTERSIVEGIKSKKEAWCIGIPFKKRKIISEDQGHQSPPSSTSSINSTQKQTSRPVQDSQTTFNVFKQLYHEQRSKSLDGSL</sequence>
<dbReference type="PANTHER" id="PTHR21604:SF0">
    <property type="entry name" value="RETROELEMENT SILENCING FACTOR 1"/>
    <property type="match status" value="1"/>
</dbReference>
<comment type="caution">
    <text evidence="2">The sequence shown here is derived from an EMBL/GenBank/DDBJ whole genome shotgun (WGS) entry which is preliminary data.</text>
</comment>
<gene>
    <name evidence="2" type="ORF">RIMI_LOCUS9853691</name>
</gene>
<organism evidence="2 3">
    <name type="scientific">Ranitomeya imitator</name>
    <name type="common">mimic poison frog</name>
    <dbReference type="NCBI Taxonomy" id="111125"/>
    <lineage>
        <taxon>Eukaryota</taxon>
        <taxon>Metazoa</taxon>
        <taxon>Chordata</taxon>
        <taxon>Craniata</taxon>
        <taxon>Vertebrata</taxon>
        <taxon>Euteleostomi</taxon>
        <taxon>Amphibia</taxon>
        <taxon>Batrachia</taxon>
        <taxon>Anura</taxon>
        <taxon>Neobatrachia</taxon>
        <taxon>Hyloidea</taxon>
        <taxon>Dendrobatidae</taxon>
        <taxon>Dendrobatinae</taxon>
        <taxon>Ranitomeya</taxon>
    </lineage>
</organism>
<feature type="compositionally biased region" description="Low complexity" evidence="1">
    <location>
        <begin position="1400"/>
        <end position="1417"/>
    </location>
</feature>
<feature type="region of interest" description="Disordered" evidence="1">
    <location>
        <begin position="955"/>
        <end position="1029"/>
    </location>
</feature>
<evidence type="ECO:0000313" key="3">
    <source>
        <dbReference type="Proteomes" id="UP001176940"/>
    </source>
</evidence>
<feature type="region of interest" description="Disordered" evidence="1">
    <location>
        <begin position="280"/>
        <end position="347"/>
    </location>
</feature>
<dbReference type="InterPro" id="IPR027866">
    <property type="entry name" value="RESF1"/>
</dbReference>
<feature type="region of interest" description="Disordered" evidence="1">
    <location>
        <begin position="1097"/>
        <end position="1146"/>
    </location>
</feature>
<accession>A0ABN9LJ16</accession>
<feature type="compositionally biased region" description="Basic and acidic residues" evidence="1">
    <location>
        <begin position="1009"/>
        <end position="1020"/>
    </location>
</feature>
<dbReference type="Pfam" id="PF15395">
    <property type="entry name" value="DUF4617"/>
    <property type="match status" value="2"/>
</dbReference>
<name>A0ABN9LJ16_9NEOB</name>
<feature type="compositionally biased region" description="Polar residues" evidence="1">
    <location>
        <begin position="999"/>
        <end position="1008"/>
    </location>
</feature>
<feature type="compositionally biased region" description="Polar residues" evidence="1">
    <location>
        <begin position="240"/>
        <end position="259"/>
    </location>
</feature>
<feature type="compositionally biased region" description="Polar residues" evidence="1">
    <location>
        <begin position="216"/>
        <end position="227"/>
    </location>
</feature>
<feature type="region of interest" description="Disordered" evidence="1">
    <location>
        <begin position="1393"/>
        <end position="1425"/>
    </location>
</feature>
<proteinExistence type="predicted"/>
<feature type="region of interest" description="Disordered" evidence="1">
    <location>
        <begin position="1316"/>
        <end position="1337"/>
    </location>
</feature>
<reference evidence="2" key="1">
    <citation type="submission" date="2023-07" db="EMBL/GenBank/DDBJ databases">
        <authorList>
            <person name="Stuckert A."/>
        </authorList>
    </citation>
    <scope>NUCLEOTIDE SEQUENCE</scope>
</reference>
<keyword evidence="3" id="KW-1185">Reference proteome</keyword>
<feature type="compositionally biased region" description="Polar residues" evidence="1">
    <location>
        <begin position="191"/>
        <end position="203"/>
    </location>
</feature>
<feature type="compositionally biased region" description="Basic and acidic residues" evidence="1">
    <location>
        <begin position="1229"/>
        <end position="1239"/>
    </location>
</feature>
<evidence type="ECO:0000256" key="1">
    <source>
        <dbReference type="SAM" id="MobiDB-lite"/>
    </source>
</evidence>
<feature type="region of interest" description="Disordered" evidence="1">
    <location>
        <begin position="189"/>
        <end position="259"/>
    </location>
</feature>
<dbReference type="PANTHER" id="PTHR21604">
    <property type="entry name" value="RETROELEMENT SILENCING FACTOR 1"/>
    <property type="match status" value="1"/>
</dbReference>
<feature type="compositionally biased region" description="Polar residues" evidence="1">
    <location>
        <begin position="1108"/>
        <end position="1123"/>
    </location>
</feature>
<feature type="compositionally biased region" description="Basic residues" evidence="1">
    <location>
        <begin position="1263"/>
        <end position="1273"/>
    </location>
</feature>